<dbReference type="SUPFAM" id="SSF56672">
    <property type="entry name" value="DNA/RNA polymerases"/>
    <property type="match status" value="1"/>
</dbReference>
<dbReference type="PANTHER" id="PTHR37984:SF5">
    <property type="entry name" value="PROTEIN NYNRIN-LIKE"/>
    <property type="match status" value="1"/>
</dbReference>
<protein>
    <recommendedName>
        <fullName evidence="1">RNA-directed DNA polymerase</fullName>
        <ecNumber evidence="1">2.7.7.49</ecNumber>
    </recommendedName>
</protein>
<dbReference type="Gene3D" id="3.30.70.270">
    <property type="match status" value="1"/>
</dbReference>
<sequence length="253" mass="27972">MLAVIYLAPHCEWEPKWLMPRGHPFGDGHWFGACPSRKQEFGDGQNPEPPVVGLVGAKWAEPVLIGHISCNSGGRLMVALSINEEWGKERWPLDSGVGQAAIRDMPPPTDLSTLRSFLGALNYYGRFIKAMRELRGPLDVLLKKDTPWEWGEAQQAAFDKAKKVSRTTFAMGPQRTTFAKGRNAYSAKDPESAAKRTNPSTVTTSARTSEHPETTTSTATTCSVLAESTMKFEGGDVWMDLNVFCFDTKTFID</sequence>
<dbReference type="WBParaSite" id="Gr19_v10_g2220.t1">
    <property type="protein sequence ID" value="Gr19_v10_g2220.t1"/>
    <property type="gene ID" value="Gr19_v10_g2220"/>
</dbReference>
<evidence type="ECO:0000256" key="1">
    <source>
        <dbReference type="ARBA" id="ARBA00012493"/>
    </source>
</evidence>
<dbReference type="PANTHER" id="PTHR37984">
    <property type="entry name" value="PROTEIN CBG26694"/>
    <property type="match status" value="1"/>
</dbReference>
<feature type="region of interest" description="Disordered" evidence="2">
    <location>
        <begin position="180"/>
        <end position="220"/>
    </location>
</feature>
<evidence type="ECO:0000256" key="2">
    <source>
        <dbReference type="SAM" id="MobiDB-lite"/>
    </source>
</evidence>
<evidence type="ECO:0000313" key="4">
    <source>
        <dbReference type="WBParaSite" id="Gr19_v10_g2220.t1"/>
    </source>
</evidence>
<keyword evidence="3" id="KW-1185">Reference proteome</keyword>
<dbReference type="InterPro" id="IPR043128">
    <property type="entry name" value="Rev_trsase/Diguanyl_cyclase"/>
</dbReference>
<dbReference type="GO" id="GO:0003964">
    <property type="term" value="F:RNA-directed DNA polymerase activity"/>
    <property type="evidence" value="ECO:0007669"/>
    <property type="project" value="UniProtKB-EC"/>
</dbReference>
<evidence type="ECO:0000313" key="3">
    <source>
        <dbReference type="Proteomes" id="UP000887572"/>
    </source>
</evidence>
<dbReference type="InterPro" id="IPR043502">
    <property type="entry name" value="DNA/RNA_pol_sf"/>
</dbReference>
<name>A0A914HMR8_GLORO</name>
<dbReference type="EC" id="2.7.7.49" evidence="1"/>
<proteinExistence type="predicted"/>
<organism evidence="3 4">
    <name type="scientific">Globodera rostochiensis</name>
    <name type="common">Golden nematode worm</name>
    <name type="synonym">Heterodera rostochiensis</name>
    <dbReference type="NCBI Taxonomy" id="31243"/>
    <lineage>
        <taxon>Eukaryota</taxon>
        <taxon>Metazoa</taxon>
        <taxon>Ecdysozoa</taxon>
        <taxon>Nematoda</taxon>
        <taxon>Chromadorea</taxon>
        <taxon>Rhabditida</taxon>
        <taxon>Tylenchina</taxon>
        <taxon>Tylenchomorpha</taxon>
        <taxon>Tylenchoidea</taxon>
        <taxon>Heteroderidae</taxon>
        <taxon>Heteroderinae</taxon>
        <taxon>Globodera</taxon>
    </lineage>
</organism>
<dbReference type="FunFam" id="3.30.70.270:FF:000020">
    <property type="entry name" value="Transposon Tf2-6 polyprotein-like Protein"/>
    <property type="match status" value="1"/>
</dbReference>
<feature type="compositionally biased region" description="Polar residues" evidence="2">
    <location>
        <begin position="195"/>
        <end position="207"/>
    </location>
</feature>
<dbReference type="Proteomes" id="UP000887572">
    <property type="component" value="Unplaced"/>
</dbReference>
<accession>A0A914HMR8</accession>
<dbReference type="InterPro" id="IPR050951">
    <property type="entry name" value="Retrovirus_Pol_polyprotein"/>
</dbReference>
<reference evidence="4" key="1">
    <citation type="submission" date="2022-11" db="UniProtKB">
        <authorList>
            <consortium name="WormBaseParasite"/>
        </authorList>
    </citation>
    <scope>IDENTIFICATION</scope>
</reference>
<dbReference type="AlphaFoldDB" id="A0A914HMR8"/>